<dbReference type="PANTHER" id="PTHR38041:SF1">
    <property type="entry name" value="CHORISMATE MUTASE"/>
    <property type="match status" value="1"/>
</dbReference>
<dbReference type="InterPro" id="IPR036979">
    <property type="entry name" value="CM_dom_sf"/>
</dbReference>
<dbReference type="SMART" id="SM00830">
    <property type="entry name" value="CM_2"/>
    <property type="match status" value="1"/>
</dbReference>
<dbReference type="InterPro" id="IPR036263">
    <property type="entry name" value="Chorismate_II_sf"/>
</dbReference>
<dbReference type="SUPFAM" id="SSF48600">
    <property type="entry name" value="Chorismate mutase II"/>
    <property type="match status" value="1"/>
</dbReference>
<gene>
    <name evidence="3" type="ORF">K9V48_25410</name>
</gene>
<dbReference type="Proteomes" id="UP001165287">
    <property type="component" value="Unassembled WGS sequence"/>
</dbReference>
<reference evidence="3" key="1">
    <citation type="submission" date="2024-05" db="EMBL/GenBank/DDBJ databases">
        <title>Metabacillus sp. nov., isolated from the rhizosphere soil of tomato plants.</title>
        <authorList>
            <person name="Ma R."/>
        </authorList>
    </citation>
    <scope>NUCLEOTIDE SEQUENCE</scope>
    <source>
        <strain evidence="3">DBTR6</strain>
    </source>
</reference>
<evidence type="ECO:0000313" key="3">
    <source>
        <dbReference type="EMBL" id="MBZ5753470.1"/>
    </source>
</evidence>
<dbReference type="EMBL" id="JAIQUM010000113">
    <property type="protein sequence ID" value="MBZ5753470.1"/>
    <property type="molecule type" value="Genomic_DNA"/>
</dbReference>
<accession>A0ABS7UYR2</accession>
<dbReference type="InterPro" id="IPR002701">
    <property type="entry name" value="CM_II_prokaryot"/>
</dbReference>
<organism evidence="3 4">
    <name type="scientific">Metabacillus rhizolycopersici</name>
    <dbReference type="NCBI Taxonomy" id="2875709"/>
    <lineage>
        <taxon>Bacteria</taxon>
        <taxon>Bacillati</taxon>
        <taxon>Bacillota</taxon>
        <taxon>Bacilli</taxon>
        <taxon>Bacillales</taxon>
        <taxon>Bacillaceae</taxon>
        <taxon>Metabacillus</taxon>
    </lineage>
</organism>
<evidence type="ECO:0000259" key="2">
    <source>
        <dbReference type="PROSITE" id="PS51168"/>
    </source>
</evidence>
<keyword evidence="4" id="KW-1185">Reference proteome</keyword>
<evidence type="ECO:0000313" key="4">
    <source>
        <dbReference type="Proteomes" id="UP001165287"/>
    </source>
</evidence>
<proteinExistence type="predicted"/>
<dbReference type="Pfam" id="PF01817">
    <property type="entry name" value="CM_2"/>
    <property type="match status" value="1"/>
</dbReference>
<dbReference type="PANTHER" id="PTHR38041">
    <property type="entry name" value="CHORISMATE MUTASE"/>
    <property type="match status" value="1"/>
</dbReference>
<dbReference type="Gene3D" id="1.20.59.10">
    <property type="entry name" value="Chorismate mutase"/>
    <property type="match status" value="1"/>
</dbReference>
<comment type="caution">
    <text evidence="3">The sequence shown here is derived from an EMBL/GenBank/DDBJ whole genome shotgun (WGS) entry which is preliminary data.</text>
</comment>
<keyword evidence="1" id="KW-0413">Isomerase</keyword>
<dbReference type="InterPro" id="IPR051331">
    <property type="entry name" value="Chorismate_mutase-related"/>
</dbReference>
<sequence length="79" mass="9220">MSEYVKLISERSRFVEQAAKFKKDTEDVKAPKRVDAVIEKVRNVANENNVNPNIIEEVYRTMISCFINHELVQHSKINN</sequence>
<name>A0ABS7UYR2_9BACI</name>
<feature type="domain" description="Chorismate mutase" evidence="2">
    <location>
        <begin position="1"/>
        <end position="74"/>
    </location>
</feature>
<protein>
    <submittedName>
        <fullName evidence="3">Chorismate mutase</fullName>
    </submittedName>
</protein>
<evidence type="ECO:0000256" key="1">
    <source>
        <dbReference type="ARBA" id="ARBA00023235"/>
    </source>
</evidence>
<dbReference type="PROSITE" id="PS51168">
    <property type="entry name" value="CHORISMATE_MUT_2"/>
    <property type="match status" value="1"/>
</dbReference>